<evidence type="ECO:0000313" key="2">
    <source>
        <dbReference type="Proteomes" id="UP000183994"/>
    </source>
</evidence>
<organism evidence="1 2">
    <name type="scientific">Desulfatibacillum alkenivorans DSM 16219</name>
    <dbReference type="NCBI Taxonomy" id="1121393"/>
    <lineage>
        <taxon>Bacteria</taxon>
        <taxon>Pseudomonadati</taxon>
        <taxon>Thermodesulfobacteriota</taxon>
        <taxon>Desulfobacteria</taxon>
        <taxon>Desulfobacterales</taxon>
        <taxon>Desulfatibacillaceae</taxon>
        <taxon>Desulfatibacillum</taxon>
    </lineage>
</organism>
<dbReference type="OrthoDB" id="507950at2"/>
<dbReference type="Pfam" id="PF12686">
    <property type="entry name" value="DUF3800"/>
    <property type="match status" value="1"/>
</dbReference>
<dbReference type="STRING" id="1121393.SAMN02745216_00479"/>
<dbReference type="InterPro" id="IPR024524">
    <property type="entry name" value="DUF3800"/>
</dbReference>
<accession>A0A1M6DWJ6</accession>
<protein>
    <recommendedName>
        <fullName evidence="3">3-deoxy-D-manno-octulosonic acid transferase</fullName>
    </recommendedName>
</protein>
<gene>
    <name evidence="1" type="ORF">SAMN02745216_00479</name>
</gene>
<dbReference type="RefSeq" id="WP_073472517.1">
    <property type="nucleotide sequence ID" value="NZ_FQZU01000002.1"/>
</dbReference>
<evidence type="ECO:0000313" key="1">
    <source>
        <dbReference type="EMBL" id="SHI77616.1"/>
    </source>
</evidence>
<proteinExistence type="predicted"/>
<dbReference type="Proteomes" id="UP000183994">
    <property type="component" value="Unassembled WGS sequence"/>
</dbReference>
<name>A0A1M6DWJ6_9BACT</name>
<keyword evidence="2" id="KW-1185">Reference proteome</keyword>
<evidence type="ECO:0008006" key="3">
    <source>
        <dbReference type="Google" id="ProtNLM"/>
    </source>
</evidence>
<reference evidence="2" key="1">
    <citation type="submission" date="2016-11" db="EMBL/GenBank/DDBJ databases">
        <authorList>
            <person name="Varghese N."/>
            <person name="Submissions S."/>
        </authorList>
    </citation>
    <scope>NUCLEOTIDE SEQUENCE [LARGE SCALE GENOMIC DNA]</scope>
    <source>
        <strain evidence="2">DSM 16219</strain>
    </source>
</reference>
<dbReference type="EMBL" id="FQZU01000002">
    <property type="protein sequence ID" value="SHI77616.1"/>
    <property type="molecule type" value="Genomic_DNA"/>
</dbReference>
<sequence>MECFDDYIVYVDESGDHGLESIDKNYPVFVLAFCIFKKNSYAECIAPNIVKFKFKYFGHDQVVLHERDIRKSKDCFRILQNSQIRQSFMADLNTLVETCEFVLIASAIDKKRLLDRYSFPNNPYDIALTFGLERVFLFLQSNVKSETGKTHLVFESRGRKEDKDLELEFRRVCSRNATGKALPFEIILADKKTNSAGLQLADLIARPIGRHILKPKQENRAYDVIKKKFNCNQRGDFLGWGLKVFP</sequence>
<dbReference type="AlphaFoldDB" id="A0A1M6DWJ6"/>